<dbReference type="PANTHER" id="PTHR31234">
    <property type="entry name" value="LATE EMBRYOGENESIS ABUNDANT (LEA) HYDROXYPROLINE-RICH GLYCOPROTEIN FAMILY"/>
    <property type="match status" value="1"/>
</dbReference>
<proteinExistence type="predicted"/>
<dbReference type="OrthoDB" id="1414122at2759"/>
<sequence>MSSSKRPPPPPPPPLQPSPFYYTPLPPQPQDDHQDYVVLLPYRPTSRRCMLCLASLIMMIILSPLIIYISWPSDPDLKIVRMRLNRVRIHRSPRLLIDASISLTIKVRNPDIYSLGYQTLDASVGYRGKDLGYMRSDGGHVRALGSSYMDAELELESVDLLTDVVDLLEDLAKGTVPFDTVTEITGQLGLLFLEFPLKAKVSCEILVNTRNQTFVRKNCHPE</sequence>
<dbReference type="EMBL" id="PGOL01000087">
    <property type="protein sequence ID" value="PKI77602.1"/>
    <property type="molecule type" value="Genomic_DNA"/>
</dbReference>
<comment type="caution">
    <text evidence="5">The sequence shown here is derived from an EMBL/GenBank/DDBJ whole genome shotgun (WGS) entry which is preliminary data.</text>
</comment>
<dbReference type="InterPro" id="IPR044839">
    <property type="entry name" value="NDR1-like"/>
</dbReference>
<evidence type="ECO:0000313" key="5">
    <source>
        <dbReference type="EMBL" id="PKI77602.1"/>
    </source>
</evidence>
<reference evidence="5 6" key="1">
    <citation type="submission" date="2017-11" db="EMBL/GenBank/DDBJ databases">
        <title>De-novo sequencing of pomegranate (Punica granatum L.) genome.</title>
        <authorList>
            <person name="Akparov Z."/>
            <person name="Amiraslanov A."/>
            <person name="Hajiyeva S."/>
            <person name="Abbasov M."/>
            <person name="Kaur K."/>
            <person name="Hamwieh A."/>
            <person name="Solovyev V."/>
            <person name="Salamov A."/>
            <person name="Braich B."/>
            <person name="Kosarev P."/>
            <person name="Mahmoud A."/>
            <person name="Hajiyev E."/>
            <person name="Babayeva S."/>
            <person name="Izzatullayeva V."/>
            <person name="Mammadov A."/>
            <person name="Mammadov A."/>
            <person name="Sharifova S."/>
            <person name="Ojaghi J."/>
            <person name="Eynullazada K."/>
            <person name="Bayramov B."/>
            <person name="Abdulazimova A."/>
            <person name="Shahmuradov I."/>
        </authorList>
    </citation>
    <scope>NUCLEOTIDE SEQUENCE [LARGE SCALE GENOMIC DNA]</scope>
    <source>
        <strain evidence="6">cv. AG2017</strain>
        <tissue evidence="5">Leaf</tissue>
    </source>
</reference>
<comment type="subcellular location">
    <subcellularLocation>
        <location evidence="1">Membrane</location>
        <topology evidence="1">Single-pass membrane protein</topology>
    </subcellularLocation>
</comment>
<keyword evidence="6" id="KW-1185">Reference proteome</keyword>
<dbReference type="SUPFAM" id="SSF117070">
    <property type="entry name" value="LEA14-like"/>
    <property type="match status" value="1"/>
</dbReference>
<accession>A0A2I0LA94</accession>
<dbReference type="GeneID" id="116201061"/>
<dbReference type="GO" id="GO:0016020">
    <property type="term" value="C:membrane"/>
    <property type="evidence" value="ECO:0007669"/>
    <property type="project" value="UniProtKB-SubCell"/>
</dbReference>
<name>A0A2I0LA94_PUNGR</name>
<dbReference type="Pfam" id="PF03168">
    <property type="entry name" value="LEA_2"/>
    <property type="match status" value="1"/>
</dbReference>
<dbReference type="InterPro" id="IPR004864">
    <property type="entry name" value="LEA_2"/>
</dbReference>
<evidence type="ECO:0000256" key="2">
    <source>
        <dbReference type="ARBA" id="ARBA00022692"/>
    </source>
</evidence>
<evidence type="ECO:0000256" key="1">
    <source>
        <dbReference type="ARBA" id="ARBA00004167"/>
    </source>
</evidence>
<protein>
    <submittedName>
        <fullName evidence="5">Uncharacterized protein</fullName>
    </submittedName>
</protein>
<evidence type="ECO:0000256" key="3">
    <source>
        <dbReference type="ARBA" id="ARBA00022989"/>
    </source>
</evidence>
<keyword evidence="3" id="KW-1133">Transmembrane helix</keyword>
<gene>
    <name evidence="5" type="ORF">CRG98_002004</name>
</gene>
<keyword evidence="4" id="KW-0472">Membrane</keyword>
<keyword evidence="2" id="KW-0812">Transmembrane</keyword>
<dbReference type="GO" id="GO:0098542">
    <property type="term" value="P:defense response to other organism"/>
    <property type="evidence" value="ECO:0007669"/>
    <property type="project" value="InterPro"/>
</dbReference>
<evidence type="ECO:0000313" key="6">
    <source>
        <dbReference type="Proteomes" id="UP000233551"/>
    </source>
</evidence>
<dbReference type="PANTHER" id="PTHR31234:SF69">
    <property type="entry name" value="EXPRESSED PROTEIN"/>
    <property type="match status" value="1"/>
</dbReference>
<organism evidence="5 6">
    <name type="scientific">Punica granatum</name>
    <name type="common">Pomegranate</name>
    <dbReference type="NCBI Taxonomy" id="22663"/>
    <lineage>
        <taxon>Eukaryota</taxon>
        <taxon>Viridiplantae</taxon>
        <taxon>Streptophyta</taxon>
        <taxon>Embryophyta</taxon>
        <taxon>Tracheophyta</taxon>
        <taxon>Spermatophyta</taxon>
        <taxon>Magnoliopsida</taxon>
        <taxon>eudicotyledons</taxon>
        <taxon>Gunneridae</taxon>
        <taxon>Pentapetalae</taxon>
        <taxon>rosids</taxon>
        <taxon>malvids</taxon>
        <taxon>Myrtales</taxon>
        <taxon>Lythraceae</taxon>
        <taxon>Punica</taxon>
    </lineage>
</organism>
<dbReference type="STRING" id="22663.A0A2I0LA94"/>
<dbReference type="Proteomes" id="UP000233551">
    <property type="component" value="Unassembled WGS sequence"/>
</dbReference>
<evidence type="ECO:0000256" key="4">
    <source>
        <dbReference type="ARBA" id="ARBA00023136"/>
    </source>
</evidence>
<dbReference type="AlphaFoldDB" id="A0A2I0LA94"/>